<keyword evidence="11" id="KW-1185">Reference proteome</keyword>
<dbReference type="PANTHER" id="PTHR46056:SF12">
    <property type="entry name" value="LONG-CHAIN-ALCOHOL OXIDASE"/>
    <property type="match status" value="1"/>
</dbReference>
<dbReference type="GO" id="GO:0050660">
    <property type="term" value="F:flavin adenine dinucleotide binding"/>
    <property type="evidence" value="ECO:0007669"/>
    <property type="project" value="InterPro"/>
</dbReference>
<dbReference type="Pfam" id="PF00732">
    <property type="entry name" value="GMC_oxred_N"/>
    <property type="match status" value="1"/>
</dbReference>
<accession>A0A8H4LUI7</accession>
<dbReference type="InterPro" id="IPR000172">
    <property type="entry name" value="GMC_OxRdtase_N"/>
</dbReference>
<name>A0A8H4LUI7_9HYPO</name>
<sequence>MDLPQNHKPVATPMPEPPSHGFMSKGQWDTLYALLDACLPAIASTSTSTDSGELLLLDDDDFEQTLDCAASSMRGPPSRDELKTFLEYRPTQNPQFRADCLRSVACTPQRDSLARVLSLLGSNYGSLLLTGYWTPVARQPMRTREAIVKSWFSSRLLSLRGLAKSLAMMAQKANAVSSPYFGELSGYTDVPRNWKATRGYNFDFIQVEPGSGVHEITSDVVIVGSGCGGGVAAKNLAEAGHDVVVVDKGFHFAPAHLPMPQSAACKYLYDNGGVYMSDDSTVAMISGGAWGGGGTVNWSVCFRPQHFVRDEWAAATGLPLFTSPDFDDCLDRVWDTVGASTAGIRHNHRNQALLDGCGKLGWRASPAEQNTASKEHYCGQCHLGCGSAEKRGPTVAWLPAAAEAGARLMEGFEVQRVIFAADGVTATGVEGLWTSRDGNGQVHTPVATRTQRRVRIKASKVIIAGGSLWSPVLLMKSGVKSRHLGRNLHVHPCNLVFATDKEDVRPWEGGILTSYSSEFENLDSKGHGVKLEPTCMLPYTVLTWQPWQDAVDAKLAALKYRHLHGFISLARDRDSGRVYPDGRTGLPRVDYTVSDFDRDHVLEGVQALAKICYVTGAKEIRPSLQGLAPWVADDGGERQRKHVAGTDPEFTDPSLGAWLGKLRELGNKPPTAGFVSAHQMGTCRMSGLGEEAGVVDGKGRVWGHECLYVADASVFPSASGVNPMVTVMALADWISRGVAEELSAAKELSA</sequence>
<evidence type="ECO:0000256" key="1">
    <source>
        <dbReference type="ARBA" id="ARBA00010790"/>
    </source>
</evidence>
<evidence type="ECO:0000256" key="2">
    <source>
        <dbReference type="ARBA" id="ARBA00022630"/>
    </source>
</evidence>
<feature type="region of interest" description="Disordered" evidence="6">
    <location>
        <begin position="1"/>
        <end position="22"/>
    </location>
</feature>
<evidence type="ECO:0000256" key="5">
    <source>
        <dbReference type="PIRSR" id="PIRSR028937-1"/>
    </source>
</evidence>
<evidence type="ECO:0000259" key="9">
    <source>
        <dbReference type="Pfam" id="PF05199"/>
    </source>
</evidence>
<dbReference type="OrthoDB" id="269227at2759"/>
<comment type="caution">
    <text evidence="10">The sequence shown here is derived from an EMBL/GenBank/DDBJ whole genome shotgun (WGS) entry which is preliminary data.</text>
</comment>
<evidence type="ECO:0000256" key="4">
    <source>
        <dbReference type="ARBA" id="ARBA00023002"/>
    </source>
</evidence>
<dbReference type="SUPFAM" id="SSF51905">
    <property type="entry name" value="FAD/NAD(P)-binding domain"/>
    <property type="match status" value="1"/>
</dbReference>
<evidence type="ECO:0000256" key="6">
    <source>
        <dbReference type="SAM" id="MobiDB-lite"/>
    </source>
</evidence>
<feature type="active site" description="Proton acceptor" evidence="5">
    <location>
        <position position="678"/>
    </location>
</feature>
<evidence type="ECO:0008006" key="12">
    <source>
        <dbReference type="Google" id="ProtNLM"/>
    </source>
</evidence>
<evidence type="ECO:0000313" key="11">
    <source>
        <dbReference type="Proteomes" id="UP000557566"/>
    </source>
</evidence>
<dbReference type="Gene3D" id="3.50.50.60">
    <property type="entry name" value="FAD/NAD(P)-binding domain"/>
    <property type="match status" value="2"/>
</dbReference>
<proteinExistence type="inferred from homology"/>
<feature type="domain" description="Glucose-methanol-choline oxidoreductase C-terminal" evidence="9">
    <location>
        <begin position="575"/>
        <end position="731"/>
    </location>
</feature>
<organism evidence="10 11">
    <name type="scientific">Ophiocordyceps sinensis</name>
    <dbReference type="NCBI Taxonomy" id="72228"/>
    <lineage>
        <taxon>Eukaryota</taxon>
        <taxon>Fungi</taxon>
        <taxon>Dikarya</taxon>
        <taxon>Ascomycota</taxon>
        <taxon>Pezizomycotina</taxon>
        <taxon>Sordariomycetes</taxon>
        <taxon>Hypocreomycetidae</taxon>
        <taxon>Hypocreales</taxon>
        <taxon>Ophiocordycipitaceae</taxon>
        <taxon>Ophiocordyceps</taxon>
    </lineage>
</organism>
<dbReference type="EMBL" id="JAAVMX010000008">
    <property type="protein sequence ID" value="KAF4505347.1"/>
    <property type="molecule type" value="Genomic_DNA"/>
</dbReference>
<keyword evidence="4" id="KW-0560">Oxidoreductase</keyword>
<keyword evidence="3" id="KW-0274">FAD</keyword>
<keyword evidence="2" id="KW-0285">Flavoprotein</keyword>
<evidence type="ECO:0000256" key="3">
    <source>
        <dbReference type="ARBA" id="ARBA00022827"/>
    </source>
</evidence>
<dbReference type="GO" id="GO:0016020">
    <property type="term" value="C:membrane"/>
    <property type="evidence" value="ECO:0007669"/>
    <property type="project" value="UniProtKB-SubCell"/>
</dbReference>
<comment type="similarity">
    <text evidence="1">Belongs to the GMC oxidoreductase family.</text>
</comment>
<dbReference type="AlphaFoldDB" id="A0A8H4LUI7"/>
<dbReference type="Proteomes" id="UP000557566">
    <property type="component" value="Unassembled WGS sequence"/>
</dbReference>
<gene>
    <name evidence="10" type="ORF">G6O67_007305</name>
</gene>
<feature type="domain" description="Glucose-methanol-choline oxidoreductase N-terminal" evidence="7">
    <location>
        <begin position="266"/>
        <end position="493"/>
    </location>
</feature>
<feature type="domain" description="FAD-dependent oxidoreductase 2 FAD-binding" evidence="8">
    <location>
        <begin position="219"/>
        <end position="252"/>
    </location>
</feature>
<reference evidence="10 11" key="1">
    <citation type="journal article" date="2020" name="Genome Biol. Evol.">
        <title>A new high-quality draft genome assembly of the Chinese cordyceps Ophiocordyceps sinensis.</title>
        <authorList>
            <person name="Shu R."/>
            <person name="Zhang J."/>
            <person name="Meng Q."/>
            <person name="Zhang H."/>
            <person name="Zhou G."/>
            <person name="Li M."/>
            <person name="Wu P."/>
            <person name="Zhao Y."/>
            <person name="Chen C."/>
            <person name="Qin Q."/>
        </authorList>
    </citation>
    <scope>NUCLEOTIDE SEQUENCE [LARGE SCALE GENOMIC DNA]</scope>
    <source>
        <strain evidence="10 11">IOZ07</strain>
    </source>
</reference>
<protein>
    <recommendedName>
        <fullName evidence="12">Long-chain-alcohol oxidase</fullName>
    </recommendedName>
</protein>
<dbReference type="Pfam" id="PF05199">
    <property type="entry name" value="GMC_oxred_C"/>
    <property type="match status" value="1"/>
</dbReference>
<dbReference type="InterPro" id="IPR007867">
    <property type="entry name" value="GMC_OxRtase_C"/>
</dbReference>
<dbReference type="Pfam" id="PF00890">
    <property type="entry name" value="FAD_binding_2"/>
    <property type="match status" value="1"/>
</dbReference>
<evidence type="ECO:0000259" key="8">
    <source>
        <dbReference type="Pfam" id="PF00890"/>
    </source>
</evidence>
<evidence type="ECO:0000313" key="10">
    <source>
        <dbReference type="EMBL" id="KAF4505347.1"/>
    </source>
</evidence>
<dbReference type="InterPro" id="IPR003953">
    <property type="entry name" value="FAD-dep_OxRdtase_2_FAD-bd"/>
</dbReference>
<dbReference type="PANTHER" id="PTHR46056">
    <property type="entry name" value="LONG-CHAIN-ALCOHOL OXIDASE"/>
    <property type="match status" value="1"/>
</dbReference>
<dbReference type="InterPro" id="IPR036188">
    <property type="entry name" value="FAD/NAD-bd_sf"/>
</dbReference>
<dbReference type="GO" id="GO:0046577">
    <property type="term" value="F:long-chain-alcohol oxidase activity"/>
    <property type="evidence" value="ECO:0007669"/>
    <property type="project" value="UniProtKB-EC"/>
</dbReference>
<evidence type="ECO:0000259" key="7">
    <source>
        <dbReference type="Pfam" id="PF00732"/>
    </source>
</evidence>